<sequence>MQELLDTVVSLSTQKRKALAALLKKQGVNLYGVTPILPRTPEEPALLSYAQQRLWILSQLGEVSSAYNLSSVLRFKGHLDIQALQRSFETLIERHETLRTTFQLEGERAVQVIHPHIPFELAIEVLEQADDNHLRQRVEAEAHLPFDLQQGPLLRVHLLRLAADEHVLVLTLHHIVSDGWSMPVMVNELVQLYHGHSQGQAVELPVLPVQYADYATWQRNWMEAGEQEKQLAYWTAQLGDEQPVLELPVDRPRPAVSSYQGARVTVALDNGLAAALKQLAQQQGVTLFMLLLASFQALLHRYSGQPDIRVGVPVANRNRVETERLIGFFVNTQVLRADFDLTTTFSQLLQQVKQCALDAQVHQDLPFEQLVEALQVERNPGHSPLFQVMYNHQTQAKGARSSLHGLEMEELAWESHTAKFDLTLDTFEHEQGIGAALTYATDLFDASTIEGMARHWLNLLQGIVGEPGQRVVDLPLMAEHERMQVIQDWNRTHTSFPGERTLHQLIEAQVQRSPDAIALSCGGQTLSYGELNRRANRLAHRLRESGVGPDVLVGLAVERSLEMVVGLLGILKAGGAYVPLDPGSPQDRLAYLFEDSGIALLLTQTHLRAALPAPSGIQCLALDEQTLAGYSDANPNVSVSSQSLAYVIYTSGSTGKPKGALLAHHNVVRLFAATQDWFGFDASDVWTVFHSYAFDFSVWELYGALLYGGKAIIVPKDVARSSQDFHALLVDEQVTVLNQTPSAFQQLIPVACEAAQAGRKLALRYVVFGGEALDVSSLKPWFEVFGDCQPRLINMYGITETTVHVTYRPIGLDDLKKVGSSPIGEVIPDLSWYLLDGALNPIVPGSHGELMIGQDGLARGYHGRPALTAERFVPDPFDGQGGRLYRSGDLARYAGDGVIEYLGRIDHQVKIRGFRIELGEIEARLHEQDDVRQCVVLAQDGPSGKQLVGYVVPADSAVVGNPEAQVAMRETLREGLKASLPDYMVPAHVLFLAELPLTGNGKLDRKALPQPGASLLQGEYVAPQTTLEQQIAAIWADVLKLERVGLNENFFELGGHSLLATQVMARLQMELGVNLPLGLLFQAADLQTYAAMISGLNTNTDADLDDLQDFMSELEAV</sequence>
<dbReference type="PROSITE" id="PS50075">
    <property type="entry name" value="CARRIER"/>
    <property type="match status" value="1"/>
</dbReference>
<dbReference type="InterPro" id="IPR009081">
    <property type="entry name" value="PP-bd_ACP"/>
</dbReference>
<dbReference type="Gene3D" id="1.10.1200.10">
    <property type="entry name" value="ACP-like"/>
    <property type="match status" value="1"/>
</dbReference>
<feature type="domain" description="Carrier" evidence="3">
    <location>
        <begin position="1022"/>
        <end position="1097"/>
    </location>
</feature>
<name>A0ABN5UHR0_PSEPU</name>
<dbReference type="Gene3D" id="3.40.50.980">
    <property type="match status" value="2"/>
</dbReference>
<dbReference type="PANTHER" id="PTHR45527">
    <property type="entry name" value="NONRIBOSOMAL PEPTIDE SYNTHETASE"/>
    <property type="match status" value="1"/>
</dbReference>
<organism evidence="4 5">
    <name type="scientific">Pseudomonas putida NBRC 14164</name>
    <dbReference type="NCBI Taxonomy" id="1211579"/>
    <lineage>
        <taxon>Bacteria</taxon>
        <taxon>Pseudomonadati</taxon>
        <taxon>Pseudomonadota</taxon>
        <taxon>Gammaproteobacteria</taxon>
        <taxon>Pseudomonadales</taxon>
        <taxon>Pseudomonadaceae</taxon>
        <taxon>Pseudomonas</taxon>
    </lineage>
</organism>
<dbReference type="EMBL" id="AP013070">
    <property type="protein sequence ID" value="BAN53095.1"/>
    <property type="molecule type" value="Genomic_DNA"/>
</dbReference>
<keyword evidence="5" id="KW-1185">Reference proteome</keyword>
<dbReference type="CDD" id="cd17643">
    <property type="entry name" value="A_NRPS_Cytc1-like"/>
    <property type="match status" value="1"/>
</dbReference>
<proteinExistence type="predicted"/>
<evidence type="ECO:0000256" key="1">
    <source>
        <dbReference type="ARBA" id="ARBA00022450"/>
    </source>
</evidence>
<evidence type="ECO:0000256" key="2">
    <source>
        <dbReference type="ARBA" id="ARBA00022553"/>
    </source>
</evidence>
<dbReference type="Gene3D" id="2.30.38.10">
    <property type="entry name" value="Luciferase, Domain 3"/>
    <property type="match status" value="1"/>
</dbReference>
<evidence type="ECO:0000313" key="5">
    <source>
        <dbReference type="Proteomes" id="UP000016702"/>
    </source>
</evidence>
<accession>A0ABN5UHR0</accession>
<dbReference type="InterPro" id="IPR020845">
    <property type="entry name" value="AMP-binding_CS"/>
</dbReference>
<dbReference type="InterPro" id="IPR001242">
    <property type="entry name" value="Condensation_dom"/>
</dbReference>
<dbReference type="SUPFAM" id="SSF56801">
    <property type="entry name" value="Acetyl-CoA synthetase-like"/>
    <property type="match status" value="1"/>
</dbReference>
<dbReference type="Pfam" id="PF13193">
    <property type="entry name" value="AMP-binding_C"/>
    <property type="match status" value="1"/>
</dbReference>
<evidence type="ECO:0000259" key="3">
    <source>
        <dbReference type="PROSITE" id="PS50075"/>
    </source>
</evidence>
<keyword evidence="1" id="KW-0596">Phosphopantetheine</keyword>
<dbReference type="InterPro" id="IPR023213">
    <property type="entry name" value="CAT-like_dom_sf"/>
</dbReference>
<dbReference type="InterPro" id="IPR025110">
    <property type="entry name" value="AMP-bd_C"/>
</dbReference>
<dbReference type="InterPro" id="IPR045851">
    <property type="entry name" value="AMP-bd_C_sf"/>
</dbReference>
<dbReference type="SMART" id="SM00823">
    <property type="entry name" value="PKS_PP"/>
    <property type="match status" value="1"/>
</dbReference>
<dbReference type="Gene3D" id="3.30.300.30">
    <property type="match status" value="1"/>
</dbReference>
<keyword evidence="2" id="KW-0597">Phosphoprotein</keyword>
<dbReference type="PROSITE" id="PS00455">
    <property type="entry name" value="AMP_BINDING"/>
    <property type="match status" value="1"/>
</dbReference>
<protein>
    <submittedName>
        <fullName evidence="4">Non-ribosomal peptide synthetase</fullName>
    </submittedName>
</protein>
<dbReference type="InterPro" id="IPR010071">
    <property type="entry name" value="AA_adenyl_dom"/>
</dbReference>
<dbReference type="Pfam" id="PF00668">
    <property type="entry name" value="Condensation"/>
    <property type="match status" value="1"/>
</dbReference>
<dbReference type="SUPFAM" id="SSF47336">
    <property type="entry name" value="ACP-like"/>
    <property type="match status" value="1"/>
</dbReference>
<reference evidence="4 5" key="1">
    <citation type="journal article" date="2014" name="Genome Announc.">
        <title>The Complete Genome Sequence of Pseudomonas putida NBRC 14164T Confirms High Intraspecies Variation.</title>
        <authorList>
            <person name="Ohji S."/>
            <person name="Yamazoe A."/>
            <person name="Hosoyama A."/>
            <person name="Tsuchikane K."/>
            <person name="Ezaki T."/>
            <person name="Fujita N."/>
        </authorList>
    </citation>
    <scope>NUCLEOTIDE SEQUENCE [LARGE SCALE GENOMIC DNA]</scope>
    <source>
        <strain evidence="4 5">NBRC 14164</strain>
    </source>
</reference>
<dbReference type="PANTHER" id="PTHR45527:SF14">
    <property type="entry name" value="PLIPASTATIN SYNTHASE SUBUNIT B"/>
    <property type="match status" value="1"/>
</dbReference>
<gene>
    <name evidence="4" type="ORF">PP4_12420</name>
</gene>
<dbReference type="Pfam" id="PF00501">
    <property type="entry name" value="AMP-binding"/>
    <property type="match status" value="1"/>
</dbReference>
<dbReference type="Proteomes" id="UP000016702">
    <property type="component" value="Chromosome"/>
</dbReference>
<dbReference type="InterPro" id="IPR000873">
    <property type="entry name" value="AMP-dep_synth/lig_dom"/>
</dbReference>
<evidence type="ECO:0000313" key="4">
    <source>
        <dbReference type="EMBL" id="BAN53095.1"/>
    </source>
</evidence>
<dbReference type="CDD" id="cd19531">
    <property type="entry name" value="LCL_NRPS-like"/>
    <property type="match status" value="1"/>
</dbReference>
<dbReference type="NCBIfam" id="TIGR01733">
    <property type="entry name" value="AA-adenyl-dom"/>
    <property type="match status" value="1"/>
</dbReference>
<dbReference type="SUPFAM" id="SSF52777">
    <property type="entry name" value="CoA-dependent acyltransferases"/>
    <property type="match status" value="2"/>
</dbReference>
<dbReference type="InterPro" id="IPR036736">
    <property type="entry name" value="ACP-like_sf"/>
</dbReference>
<dbReference type="Gene3D" id="3.30.559.30">
    <property type="entry name" value="Nonribosomal peptide synthetase, condensation domain"/>
    <property type="match status" value="1"/>
</dbReference>
<dbReference type="InterPro" id="IPR020806">
    <property type="entry name" value="PKS_PP-bd"/>
</dbReference>
<dbReference type="Gene3D" id="3.30.559.10">
    <property type="entry name" value="Chloramphenicol acetyltransferase-like domain"/>
    <property type="match status" value="1"/>
</dbReference>
<dbReference type="Pfam" id="PF00550">
    <property type="entry name" value="PP-binding"/>
    <property type="match status" value="1"/>
</dbReference>